<dbReference type="EMBL" id="JH668395">
    <property type="protein sequence ID" value="KAG6450900.1"/>
    <property type="molecule type" value="Genomic_DNA"/>
</dbReference>
<dbReference type="InterPro" id="IPR051847">
    <property type="entry name" value="RNA_proc/Spliceosome_comp"/>
</dbReference>
<keyword evidence="10" id="KW-1185">Reference proteome</keyword>
<comment type="function">
    <text evidence="2">Involved in pre-mRNA splicing as component of the activated spliceosome. As a component of the minor spliceosome, involved in the splicing of U12-type introns in pre-mRNAs.</text>
</comment>
<comment type="caution">
    <text evidence="9">The sequence shown here is derived from an EMBL/GenBank/DDBJ whole genome shotgun (WGS) entry which is preliminary data.</text>
</comment>
<dbReference type="SMART" id="SM00360">
    <property type="entry name" value="RRM"/>
    <property type="match status" value="1"/>
</dbReference>
<dbReference type="InterPro" id="IPR012677">
    <property type="entry name" value="Nucleotide-bd_a/b_plait_sf"/>
</dbReference>
<dbReference type="AlphaFoldDB" id="A0A921Z4P7"/>
<dbReference type="OrthoDB" id="2573941at2759"/>
<comment type="similarity">
    <text evidence="3">Belongs to the IST3 family.</text>
</comment>
<dbReference type="FunFam" id="3.30.70.330:FF:000218">
    <property type="entry name" value="RNA-binding motif protein, X-linked 2"/>
    <property type="match status" value="1"/>
</dbReference>
<dbReference type="InterPro" id="IPR045844">
    <property type="entry name" value="RRM_Ist3-like"/>
</dbReference>
<dbReference type="PANTHER" id="PTHR45880:SF1">
    <property type="entry name" value="RNA-BINDING MOTIF PROTEIN, X-LINKED 2"/>
    <property type="match status" value="1"/>
</dbReference>
<evidence type="ECO:0000256" key="7">
    <source>
        <dbReference type="SAM" id="MobiDB-lite"/>
    </source>
</evidence>
<evidence type="ECO:0000313" key="10">
    <source>
        <dbReference type="Proteomes" id="UP000791440"/>
    </source>
</evidence>
<evidence type="ECO:0000313" key="9">
    <source>
        <dbReference type="EMBL" id="KAG6450900.1"/>
    </source>
</evidence>
<name>A0A921Z4P7_MANSE</name>
<evidence type="ECO:0000256" key="3">
    <source>
        <dbReference type="ARBA" id="ARBA00061455"/>
    </source>
</evidence>
<evidence type="ECO:0000259" key="8">
    <source>
        <dbReference type="PROSITE" id="PS50102"/>
    </source>
</evidence>
<dbReference type="InterPro" id="IPR000504">
    <property type="entry name" value="RRM_dom"/>
</dbReference>
<reference evidence="9" key="1">
    <citation type="journal article" date="2016" name="Insect Biochem. Mol. Biol.">
        <title>Multifaceted biological insights from a draft genome sequence of the tobacco hornworm moth, Manduca sexta.</title>
        <authorList>
            <person name="Kanost M.R."/>
            <person name="Arrese E.L."/>
            <person name="Cao X."/>
            <person name="Chen Y.R."/>
            <person name="Chellapilla S."/>
            <person name="Goldsmith M.R."/>
            <person name="Grosse-Wilde E."/>
            <person name="Heckel D.G."/>
            <person name="Herndon N."/>
            <person name="Jiang H."/>
            <person name="Papanicolaou A."/>
            <person name="Qu J."/>
            <person name="Soulages J.L."/>
            <person name="Vogel H."/>
            <person name="Walters J."/>
            <person name="Waterhouse R.M."/>
            <person name="Ahn S.J."/>
            <person name="Almeida F.C."/>
            <person name="An C."/>
            <person name="Aqrawi P."/>
            <person name="Bretschneider A."/>
            <person name="Bryant W.B."/>
            <person name="Bucks S."/>
            <person name="Chao H."/>
            <person name="Chevignon G."/>
            <person name="Christen J.M."/>
            <person name="Clarke D.F."/>
            <person name="Dittmer N.T."/>
            <person name="Ferguson L.C.F."/>
            <person name="Garavelou S."/>
            <person name="Gordon K.H.J."/>
            <person name="Gunaratna R.T."/>
            <person name="Han Y."/>
            <person name="Hauser F."/>
            <person name="He Y."/>
            <person name="Heidel-Fischer H."/>
            <person name="Hirsh A."/>
            <person name="Hu Y."/>
            <person name="Jiang H."/>
            <person name="Kalra D."/>
            <person name="Klinner C."/>
            <person name="Konig C."/>
            <person name="Kovar C."/>
            <person name="Kroll A.R."/>
            <person name="Kuwar S.S."/>
            <person name="Lee S.L."/>
            <person name="Lehman R."/>
            <person name="Li K."/>
            <person name="Li Z."/>
            <person name="Liang H."/>
            <person name="Lovelace S."/>
            <person name="Lu Z."/>
            <person name="Mansfield J.H."/>
            <person name="McCulloch K.J."/>
            <person name="Mathew T."/>
            <person name="Morton B."/>
            <person name="Muzny D.M."/>
            <person name="Neunemann D."/>
            <person name="Ongeri F."/>
            <person name="Pauchet Y."/>
            <person name="Pu L.L."/>
            <person name="Pyrousis I."/>
            <person name="Rao X.J."/>
            <person name="Redding A."/>
            <person name="Roesel C."/>
            <person name="Sanchez-Gracia A."/>
            <person name="Schaack S."/>
            <person name="Shukla A."/>
            <person name="Tetreau G."/>
            <person name="Wang Y."/>
            <person name="Xiong G.H."/>
            <person name="Traut W."/>
            <person name="Walsh T.K."/>
            <person name="Worley K.C."/>
            <person name="Wu D."/>
            <person name="Wu W."/>
            <person name="Wu Y.Q."/>
            <person name="Zhang X."/>
            <person name="Zou Z."/>
            <person name="Zucker H."/>
            <person name="Briscoe A.D."/>
            <person name="Burmester T."/>
            <person name="Clem R.J."/>
            <person name="Feyereisen R."/>
            <person name="Grimmelikhuijzen C.J.P."/>
            <person name="Hamodrakas S.J."/>
            <person name="Hansson B.S."/>
            <person name="Huguet E."/>
            <person name="Jermiin L.S."/>
            <person name="Lan Q."/>
            <person name="Lehman H.K."/>
            <person name="Lorenzen M."/>
            <person name="Merzendorfer H."/>
            <person name="Michalopoulos I."/>
            <person name="Morton D.B."/>
            <person name="Muthukrishnan S."/>
            <person name="Oakeshott J.G."/>
            <person name="Palmer W."/>
            <person name="Park Y."/>
            <person name="Passarelli A.L."/>
            <person name="Rozas J."/>
            <person name="Schwartz L.M."/>
            <person name="Smith W."/>
            <person name="Southgate A."/>
            <person name="Vilcinskas A."/>
            <person name="Vogt R."/>
            <person name="Wang P."/>
            <person name="Werren J."/>
            <person name="Yu X.Q."/>
            <person name="Zhou J.J."/>
            <person name="Brown S.J."/>
            <person name="Scherer S.E."/>
            <person name="Richards S."/>
            <person name="Blissard G.W."/>
        </authorList>
    </citation>
    <scope>NUCLEOTIDE SEQUENCE</scope>
</reference>
<dbReference type="PROSITE" id="PS50102">
    <property type="entry name" value="RRM"/>
    <property type="match status" value="1"/>
</dbReference>
<proteinExistence type="inferred from homology"/>
<keyword evidence="1 6" id="KW-0694">RNA-binding</keyword>
<evidence type="ECO:0000256" key="1">
    <source>
        <dbReference type="ARBA" id="ARBA00022884"/>
    </source>
</evidence>
<evidence type="ECO:0000256" key="5">
    <source>
        <dbReference type="ARBA" id="ARBA00074390"/>
    </source>
</evidence>
<dbReference type="Pfam" id="PF00076">
    <property type="entry name" value="RRM_1"/>
    <property type="match status" value="1"/>
</dbReference>
<feature type="compositionally biased region" description="Basic residues" evidence="7">
    <location>
        <begin position="154"/>
        <end position="174"/>
    </location>
</feature>
<feature type="region of interest" description="Disordered" evidence="7">
    <location>
        <begin position="149"/>
        <end position="185"/>
    </location>
</feature>
<dbReference type="GO" id="GO:0005654">
    <property type="term" value="C:nucleoplasm"/>
    <property type="evidence" value="ECO:0007669"/>
    <property type="project" value="UniProtKB-ARBA"/>
</dbReference>
<dbReference type="Gene3D" id="3.30.70.330">
    <property type="match status" value="1"/>
</dbReference>
<reference evidence="9" key="2">
    <citation type="submission" date="2020-12" db="EMBL/GenBank/DDBJ databases">
        <authorList>
            <person name="Kanost M."/>
        </authorList>
    </citation>
    <scope>NUCLEOTIDE SEQUENCE</scope>
</reference>
<organism evidence="9 10">
    <name type="scientific">Manduca sexta</name>
    <name type="common">Tobacco hawkmoth</name>
    <name type="synonym">Tobacco hornworm</name>
    <dbReference type="NCBI Taxonomy" id="7130"/>
    <lineage>
        <taxon>Eukaryota</taxon>
        <taxon>Metazoa</taxon>
        <taxon>Ecdysozoa</taxon>
        <taxon>Arthropoda</taxon>
        <taxon>Hexapoda</taxon>
        <taxon>Insecta</taxon>
        <taxon>Pterygota</taxon>
        <taxon>Neoptera</taxon>
        <taxon>Endopterygota</taxon>
        <taxon>Lepidoptera</taxon>
        <taxon>Glossata</taxon>
        <taxon>Ditrysia</taxon>
        <taxon>Bombycoidea</taxon>
        <taxon>Sphingidae</taxon>
        <taxon>Sphinginae</taxon>
        <taxon>Sphingini</taxon>
        <taxon>Manduca</taxon>
    </lineage>
</organism>
<dbReference type="GO" id="GO:0005686">
    <property type="term" value="C:U2 snRNP"/>
    <property type="evidence" value="ECO:0007669"/>
    <property type="project" value="TreeGrafter"/>
</dbReference>
<evidence type="ECO:0000256" key="2">
    <source>
        <dbReference type="ARBA" id="ARBA00053249"/>
    </source>
</evidence>
<dbReference type="GO" id="GO:0000398">
    <property type="term" value="P:mRNA splicing, via spliceosome"/>
    <property type="evidence" value="ECO:0007669"/>
    <property type="project" value="InterPro"/>
</dbReference>
<dbReference type="GO" id="GO:0071013">
    <property type="term" value="C:catalytic step 2 spliceosome"/>
    <property type="evidence" value="ECO:0007669"/>
    <property type="project" value="TreeGrafter"/>
</dbReference>
<feature type="domain" description="RRM" evidence="8">
    <location>
        <begin position="34"/>
        <end position="112"/>
    </location>
</feature>
<gene>
    <name evidence="9" type="ORF">O3G_MSEX006818</name>
</gene>
<protein>
    <recommendedName>
        <fullName evidence="5">RNA-binding motif protein, X-linked 2</fullName>
    </recommendedName>
</protein>
<dbReference type="Proteomes" id="UP000791440">
    <property type="component" value="Unassembled WGS sequence"/>
</dbReference>
<comment type="subunit">
    <text evidence="4">Part of the activated spliceosome B/catalytic step 1 spliceosome, one of the forms of the spliceosome which has a well-formed active site but still cannot catalyze the branching reaction and is composed of at least 52 proteins, the U2, U5 and U6 snRNAs and the pre-mRNA. Component of the minor spliceosome, which splices U12-type introns.</text>
</comment>
<evidence type="ECO:0000256" key="6">
    <source>
        <dbReference type="PROSITE-ProRule" id="PRU00176"/>
    </source>
</evidence>
<evidence type="ECO:0000256" key="4">
    <source>
        <dbReference type="ARBA" id="ARBA00064744"/>
    </source>
</evidence>
<dbReference type="PANTHER" id="PTHR45880">
    <property type="entry name" value="RNA-BINDING MOTIF PROTEIN, X-LINKED 2"/>
    <property type="match status" value="1"/>
</dbReference>
<dbReference type="SUPFAM" id="SSF54928">
    <property type="entry name" value="RNA-binding domain, RBD"/>
    <property type="match status" value="1"/>
</dbReference>
<feature type="compositionally biased region" description="Low complexity" evidence="7">
    <location>
        <begin position="175"/>
        <end position="185"/>
    </location>
</feature>
<dbReference type="CDD" id="cd12411">
    <property type="entry name" value="RRM_ist3_like"/>
    <property type="match status" value="1"/>
</dbReference>
<sequence>MNPMTNVKNVLKLSERELTNNSKSSWHDQYKDSAWIFIGGLPYDLTEGDVICVFSQYGEIVNINMVRDKATGKPRGFAFLCYEDQRSTILAVDNLNGIKILGRTLRVDHCEQYKAPNADMSKVDDVTAAVRMEGCAPVPTKVELVVKKEEKVKSGKVKKKKHKDKKSKKKKRSRSNSSSSSSDDN</sequence>
<accession>A0A921Z4P7</accession>
<dbReference type="GO" id="GO:0071011">
    <property type="term" value="C:precatalytic spliceosome"/>
    <property type="evidence" value="ECO:0007669"/>
    <property type="project" value="TreeGrafter"/>
</dbReference>
<dbReference type="GO" id="GO:0003723">
    <property type="term" value="F:RNA binding"/>
    <property type="evidence" value="ECO:0007669"/>
    <property type="project" value="UniProtKB-UniRule"/>
</dbReference>
<dbReference type="InterPro" id="IPR035979">
    <property type="entry name" value="RBD_domain_sf"/>
</dbReference>